<sequence>MENTTGTGLKLLDFSKSLQVSKSLESLVSRGFGPQGLQTLLATSTGQVLISNNGATIFNALNIGHPVGRLIVKAIDKMTQYTGDGTCFKMFQDMQFRQ</sequence>
<dbReference type="GO" id="GO:0051131">
    <property type="term" value="P:chaperone-mediated protein complex assembly"/>
    <property type="evidence" value="ECO:0007669"/>
    <property type="project" value="InterPro"/>
</dbReference>
<dbReference type="AlphaFoldDB" id="A0A8B8ETN2"/>
<dbReference type="PANTHER" id="PTHR14667">
    <property type="entry name" value="BARDET-BIEDL SYNDROME 10 PROTEIN"/>
    <property type="match status" value="1"/>
</dbReference>
<organism evidence="1 2">
    <name type="scientific">Crassostrea virginica</name>
    <name type="common">Eastern oyster</name>
    <dbReference type="NCBI Taxonomy" id="6565"/>
    <lineage>
        <taxon>Eukaryota</taxon>
        <taxon>Metazoa</taxon>
        <taxon>Spiralia</taxon>
        <taxon>Lophotrochozoa</taxon>
        <taxon>Mollusca</taxon>
        <taxon>Bivalvia</taxon>
        <taxon>Autobranchia</taxon>
        <taxon>Pteriomorphia</taxon>
        <taxon>Ostreida</taxon>
        <taxon>Ostreoidea</taxon>
        <taxon>Ostreidae</taxon>
        <taxon>Crassostrea</taxon>
    </lineage>
</organism>
<accession>A0A8B8ETN2</accession>
<dbReference type="GeneID" id="111136494"/>
<gene>
    <name evidence="2" type="primary">LOC111136494</name>
</gene>
<keyword evidence="1" id="KW-1185">Reference proteome</keyword>
<proteinExistence type="predicted"/>
<name>A0A8B8ETN2_CRAVI</name>
<protein>
    <submittedName>
        <fullName evidence="2">T-complex protein 1 subunit alpha-like isoform X3</fullName>
    </submittedName>
</protein>
<dbReference type="GO" id="GO:0005524">
    <property type="term" value="F:ATP binding"/>
    <property type="evidence" value="ECO:0007669"/>
    <property type="project" value="InterPro"/>
</dbReference>
<dbReference type="InterPro" id="IPR042619">
    <property type="entry name" value="BBS10"/>
</dbReference>
<dbReference type="InterPro" id="IPR027413">
    <property type="entry name" value="GROEL-like_equatorial_sf"/>
</dbReference>
<dbReference type="OrthoDB" id="9393833at2759"/>
<dbReference type="SUPFAM" id="SSF48592">
    <property type="entry name" value="GroEL equatorial domain-like"/>
    <property type="match status" value="1"/>
</dbReference>
<dbReference type="InterPro" id="IPR002423">
    <property type="entry name" value="Cpn60/GroEL/TCP-1"/>
</dbReference>
<dbReference type="Gene3D" id="1.10.560.10">
    <property type="entry name" value="GroEL-like equatorial domain"/>
    <property type="match status" value="1"/>
</dbReference>
<evidence type="ECO:0000313" key="2">
    <source>
        <dbReference type="RefSeq" id="XP_022343088.1"/>
    </source>
</evidence>
<reference evidence="2" key="1">
    <citation type="submission" date="2025-08" db="UniProtKB">
        <authorList>
            <consortium name="RefSeq"/>
        </authorList>
    </citation>
    <scope>IDENTIFICATION</scope>
    <source>
        <tissue evidence="2">Whole sample</tissue>
    </source>
</reference>
<dbReference type="RefSeq" id="XP_022343088.1">
    <property type="nucleotide sequence ID" value="XM_022487380.1"/>
</dbReference>
<dbReference type="Proteomes" id="UP000694844">
    <property type="component" value="Chromosome 5"/>
</dbReference>
<dbReference type="Pfam" id="PF00118">
    <property type="entry name" value="Cpn60_TCP1"/>
    <property type="match status" value="1"/>
</dbReference>
<evidence type="ECO:0000313" key="1">
    <source>
        <dbReference type="Proteomes" id="UP000694844"/>
    </source>
</evidence>
<dbReference type="PANTHER" id="PTHR14667:SF2">
    <property type="entry name" value="BARDET-BIEDL SYNDROME 10 PROTEIN"/>
    <property type="match status" value="1"/>
</dbReference>